<dbReference type="RefSeq" id="WP_063492374.1">
    <property type="nucleotide sequence ID" value="NZ_CP016340.1"/>
</dbReference>
<evidence type="ECO:0000313" key="2">
    <source>
        <dbReference type="Proteomes" id="UP000076825"/>
    </source>
</evidence>
<name>A0A146AG98_9BORD</name>
<organism evidence="1 2">
    <name type="scientific">Bordetella trematum</name>
    <dbReference type="NCBI Taxonomy" id="123899"/>
    <lineage>
        <taxon>Bacteria</taxon>
        <taxon>Pseudomonadati</taxon>
        <taxon>Pseudomonadota</taxon>
        <taxon>Betaproteobacteria</taxon>
        <taxon>Burkholderiales</taxon>
        <taxon>Alcaligenaceae</taxon>
        <taxon>Bordetella</taxon>
    </lineage>
</organism>
<reference evidence="1 2" key="1">
    <citation type="submission" date="2016-04" db="EMBL/GenBank/DDBJ databases">
        <authorList>
            <consortium name="Pathogen Informatics"/>
        </authorList>
    </citation>
    <scope>NUCLEOTIDE SEQUENCE [LARGE SCALE GENOMIC DNA]</scope>
    <source>
        <strain evidence="1 2">H044680328</strain>
    </source>
</reference>
<proteinExistence type="predicted"/>
<dbReference type="PATRIC" id="fig|123899.6.peg.3763"/>
<dbReference type="KEGG" id="btrm:SAMEA390648703764"/>
<dbReference type="GeneID" id="56589002"/>
<sequence length="59" mass="6702">MTLIRASIHKMQTKHGDEVEYARLLYRDSAGTFIGQSLRLRRLSPELLGLARAGYGINR</sequence>
<accession>A0A146AG98</accession>
<keyword evidence="2" id="KW-1185">Reference proteome</keyword>
<protein>
    <submittedName>
        <fullName evidence="1">Uncharacterized protein</fullName>
    </submittedName>
</protein>
<dbReference type="AlphaFoldDB" id="A0A146AG98"/>
<dbReference type="OrthoDB" id="9974312at2"/>
<evidence type="ECO:0000313" key="1">
    <source>
        <dbReference type="EMBL" id="SAI73585.1"/>
    </source>
</evidence>
<gene>
    <name evidence="1" type="ORF">SAMEA3906487_03764</name>
</gene>
<dbReference type="EMBL" id="LT546645">
    <property type="protein sequence ID" value="SAI73585.1"/>
    <property type="molecule type" value="Genomic_DNA"/>
</dbReference>
<dbReference type="Proteomes" id="UP000076825">
    <property type="component" value="Chromosome 1"/>
</dbReference>